<evidence type="ECO:0000313" key="3">
    <source>
        <dbReference type="Proteomes" id="UP001242010"/>
    </source>
</evidence>
<gene>
    <name evidence="2" type="ORF">GETHOR_05520</name>
</gene>
<dbReference type="InterPro" id="IPR029032">
    <property type="entry name" value="AhpD-like"/>
</dbReference>
<protein>
    <submittedName>
        <fullName evidence="2">Alkyl hydroperoxide reductase AhpD</fullName>
    </submittedName>
</protein>
<dbReference type="Pfam" id="PF02627">
    <property type="entry name" value="CMD"/>
    <property type="match status" value="1"/>
</dbReference>
<dbReference type="PANTHER" id="PTHR34846">
    <property type="entry name" value="4-CARBOXYMUCONOLACTONE DECARBOXYLASE FAMILY PROTEIN (AFU_ORTHOLOGUE AFUA_6G11590)"/>
    <property type="match status" value="1"/>
</dbReference>
<reference evidence="3" key="1">
    <citation type="journal article" date="2023" name="Int. J. Syst. Evol. Microbiol.">
        <title>Mesoterricola silvestris gen. nov., sp. nov., Mesoterricola sediminis sp. nov., Geothrix oryzae sp. nov., Geothrix edaphica sp. nov., Geothrix rubra sp. nov., and Geothrix limicola sp. nov., six novel members of Acidobacteriota isolated from soils.</title>
        <authorList>
            <person name="Itoh H."/>
            <person name="Sugisawa Y."/>
            <person name="Mise K."/>
            <person name="Xu Z."/>
            <person name="Kuniyasu M."/>
            <person name="Ushijima N."/>
            <person name="Kawano K."/>
            <person name="Kobayashi E."/>
            <person name="Shiratori Y."/>
            <person name="Masuda Y."/>
            <person name="Senoo K."/>
        </authorList>
    </citation>
    <scope>NUCLEOTIDE SEQUENCE [LARGE SCALE GENOMIC DNA]</scope>
    <source>
        <strain evidence="3">Red222</strain>
    </source>
</reference>
<dbReference type="SUPFAM" id="SSF69118">
    <property type="entry name" value="AhpD-like"/>
    <property type="match status" value="1"/>
</dbReference>
<evidence type="ECO:0000259" key="1">
    <source>
        <dbReference type="Pfam" id="PF02627"/>
    </source>
</evidence>
<sequence>MRTSKPHPDLAPKGYQGLLQVVRHVSASGLEHGLLHLLEVRASQMNGCAFCMDMHATAALEGGESERRLNLLAAWREAPLFSPRERAALAWTEALTDLGRHGADDALYTATREHFTEQEMVDLTYAIALINAWNRLGVGLQPDLPGVSA</sequence>
<name>A0ABM8DNG9_9BACT</name>
<keyword evidence="3" id="KW-1185">Reference proteome</keyword>
<feature type="domain" description="Carboxymuconolactone decarboxylase-like" evidence="1">
    <location>
        <begin position="16"/>
        <end position="94"/>
    </location>
</feature>
<evidence type="ECO:0000313" key="2">
    <source>
        <dbReference type="EMBL" id="BDU68451.1"/>
    </source>
</evidence>
<dbReference type="InterPro" id="IPR004675">
    <property type="entry name" value="AhpD_core"/>
</dbReference>
<proteinExistence type="predicted"/>
<dbReference type="NCBIfam" id="TIGR00778">
    <property type="entry name" value="ahpD_dom"/>
    <property type="match status" value="1"/>
</dbReference>
<dbReference type="Gene3D" id="1.20.1290.10">
    <property type="entry name" value="AhpD-like"/>
    <property type="match status" value="1"/>
</dbReference>
<accession>A0ABM8DNG9</accession>
<dbReference type="Proteomes" id="UP001242010">
    <property type="component" value="Chromosome"/>
</dbReference>
<dbReference type="PANTHER" id="PTHR34846:SF10">
    <property type="entry name" value="CYTOPLASMIC PROTEIN"/>
    <property type="match status" value="1"/>
</dbReference>
<organism evidence="2 3">
    <name type="scientific">Geothrix oryzae</name>
    <dbReference type="NCBI Taxonomy" id="2927975"/>
    <lineage>
        <taxon>Bacteria</taxon>
        <taxon>Pseudomonadati</taxon>
        <taxon>Acidobacteriota</taxon>
        <taxon>Holophagae</taxon>
        <taxon>Holophagales</taxon>
        <taxon>Holophagaceae</taxon>
        <taxon>Geothrix</taxon>
    </lineage>
</organism>
<dbReference type="InterPro" id="IPR003779">
    <property type="entry name" value="CMD-like"/>
</dbReference>
<dbReference type="EMBL" id="AP027079">
    <property type="protein sequence ID" value="BDU68451.1"/>
    <property type="molecule type" value="Genomic_DNA"/>
</dbReference>
<dbReference type="RefSeq" id="WP_286355088.1">
    <property type="nucleotide sequence ID" value="NZ_AP027079.1"/>
</dbReference>